<reference evidence="1 2" key="1">
    <citation type="submission" date="2008-04" db="EMBL/GenBank/DDBJ databases">
        <title>Draft genome sequence of Bacteroides coprocola (DSM 17136).</title>
        <authorList>
            <person name="Sudarsanam P."/>
            <person name="Ley R."/>
            <person name="Guruge J."/>
            <person name="Turnbaugh P.J."/>
            <person name="Mahowald M."/>
            <person name="Liep D."/>
            <person name="Gordon J."/>
        </authorList>
    </citation>
    <scope>NUCLEOTIDE SEQUENCE [LARGE SCALE GENOMIC DNA]</scope>
    <source>
        <strain evidence="1 2">DSM 17136</strain>
    </source>
</reference>
<dbReference type="EMBL" id="ABIY02000125">
    <property type="protein sequence ID" value="EDU98918.1"/>
    <property type="molecule type" value="Genomic_DNA"/>
</dbReference>
<dbReference type="Proteomes" id="UP000003146">
    <property type="component" value="Unassembled WGS sequence"/>
</dbReference>
<dbReference type="HOGENOM" id="CLU_3176771_0_0_10"/>
<reference evidence="1 2" key="2">
    <citation type="submission" date="2008-04" db="EMBL/GenBank/DDBJ databases">
        <authorList>
            <person name="Fulton L."/>
            <person name="Clifton S."/>
            <person name="Fulton B."/>
            <person name="Xu J."/>
            <person name="Minx P."/>
            <person name="Pepin K.H."/>
            <person name="Johnson M."/>
            <person name="Thiruvilangam P."/>
            <person name="Bhonagiri V."/>
            <person name="Nash W.E."/>
            <person name="Mardis E.R."/>
            <person name="Wilson R.K."/>
        </authorList>
    </citation>
    <scope>NUCLEOTIDE SEQUENCE [LARGE SCALE GENOMIC DNA]</scope>
    <source>
        <strain evidence="1 2">DSM 17136</strain>
    </source>
</reference>
<gene>
    <name evidence="1" type="ORF">BACCOP_04032</name>
</gene>
<evidence type="ECO:0000313" key="2">
    <source>
        <dbReference type="Proteomes" id="UP000003146"/>
    </source>
</evidence>
<name>B3JQ00_9BACT</name>
<sequence length="46" mass="5238">EETHQLDKLPCVKHADHAQYDVTREGHASSVYKECRLPSESLDGRT</sequence>
<proteinExistence type="predicted"/>
<evidence type="ECO:0000313" key="1">
    <source>
        <dbReference type="EMBL" id="EDU98918.1"/>
    </source>
</evidence>
<accession>B3JQ00</accession>
<protein>
    <submittedName>
        <fullName evidence="1">Uncharacterized protein</fullName>
    </submittedName>
</protein>
<feature type="non-terminal residue" evidence="1">
    <location>
        <position position="1"/>
    </location>
</feature>
<dbReference type="AlphaFoldDB" id="B3JQ00"/>
<organism evidence="1 2">
    <name type="scientific">Phocaeicola coprocola DSM 17136</name>
    <dbReference type="NCBI Taxonomy" id="470145"/>
    <lineage>
        <taxon>Bacteria</taxon>
        <taxon>Pseudomonadati</taxon>
        <taxon>Bacteroidota</taxon>
        <taxon>Bacteroidia</taxon>
        <taxon>Bacteroidales</taxon>
        <taxon>Bacteroidaceae</taxon>
        <taxon>Phocaeicola</taxon>
    </lineage>
</organism>
<comment type="caution">
    <text evidence="1">The sequence shown here is derived from an EMBL/GenBank/DDBJ whole genome shotgun (WGS) entry which is preliminary data.</text>
</comment>